<evidence type="ECO:0000313" key="3">
    <source>
        <dbReference type="EMBL" id="CAB9527739.1"/>
    </source>
</evidence>
<organism evidence="3 4">
    <name type="scientific">Seminavis robusta</name>
    <dbReference type="NCBI Taxonomy" id="568900"/>
    <lineage>
        <taxon>Eukaryota</taxon>
        <taxon>Sar</taxon>
        <taxon>Stramenopiles</taxon>
        <taxon>Ochrophyta</taxon>
        <taxon>Bacillariophyta</taxon>
        <taxon>Bacillariophyceae</taxon>
        <taxon>Bacillariophycidae</taxon>
        <taxon>Naviculales</taxon>
        <taxon>Naviculaceae</taxon>
        <taxon>Seminavis</taxon>
    </lineage>
</organism>
<protein>
    <recommendedName>
        <fullName evidence="5">S-adenosyl-L-methionine-dependent methyltransferase</fullName>
    </recommendedName>
</protein>
<dbReference type="GO" id="GO:0032259">
    <property type="term" value="P:methylation"/>
    <property type="evidence" value="ECO:0007669"/>
    <property type="project" value="UniProtKB-KW"/>
</dbReference>
<proteinExistence type="predicted"/>
<dbReference type="Proteomes" id="UP001153069">
    <property type="component" value="Unassembled WGS sequence"/>
</dbReference>
<keyword evidence="1" id="KW-0489">Methyltransferase</keyword>
<reference evidence="3" key="1">
    <citation type="submission" date="2020-06" db="EMBL/GenBank/DDBJ databases">
        <authorList>
            <consortium name="Plant Systems Biology data submission"/>
        </authorList>
    </citation>
    <scope>NUCLEOTIDE SEQUENCE</scope>
    <source>
        <strain evidence="3">D6</strain>
    </source>
</reference>
<dbReference type="InterPro" id="IPR029063">
    <property type="entry name" value="SAM-dependent_MTases_sf"/>
</dbReference>
<name>A0A9N8EXG4_9STRA</name>
<evidence type="ECO:0000256" key="1">
    <source>
        <dbReference type="ARBA" id="ARBA00022603"/>
    </source>
</evidence>
<dbReference type="SUPFAM" id="SSF53335">
    <property type="entry name" value="S-adenosyl-L-methionine-dependent methyltransferases"/>
    <property type="match status" value="1"/>
</dbReference>
<keyword evidence="2" id="KW-0808">Transferase</keyword>
<sequence>MAIVLSSWTWRRRRRSIYPLLATLVLLQVLPECAAWSLFPRISLPKRLSVRGFDRTYYGLSQNNTIPDPLEVAAIVGVRPCMMAPKLVWKLAWRGHGALLPLLHVGDGAKPRDSKQSLKVLWCKAIASMDKTSKVFDDKWTYDTLPRGSRWLLRILPTRWFPRLHHANIEARTAYLDQIVQGEIMDRVRQPDNAIQNIRLISVGAGYDVRCSRLLSQYYADHDTIQMTAYECDLDHVVQSKQKILDRIQRRRPQSRHPTLISMDLNDLNGTVTQTLQEIILQDGGNNNNNNKQSTHTIFISEGVMIYLNQGVPSGLLQLCSETAIQAGSTASFCFADRLENVPGGDREAAILELSRNGWELIDFCPKPGLARHMGLARLL</sequence>
<dbReference type="EMBL" id="CAICTM010002059">
    <property type="protein sequence ID" value="CAB9527739.1"/>
    <property type="molecule type" value="Genomic_DNA"/>
</dbReference>
<dbReference type="InterPro" id="IPR007213">
    <property type="entry name" value="Ppm1/Ppm2/Tcmp"/>
</dbReference>
<dbReference type="GO" id="GO:0008168">
    <property type="term" value="F:methyltransferase activity"/>
    <property type="evidence" value="ECO:0007669"/>
    <property type="project" value="UniProtKB-KW"/>
</dbReference>
<dbReference type="PANTHER" id="PTHR43619">
    <property type="entry name" value="S-ADENOSYL-L-METHIONINE-DEPENDENT METHYLTRANSFERASE YKTD-RELATED"/>
    <property type="match status" value="1"/>
</dbReference>
<keyword evidence="4" id="KW-1185">Reference proteome</keyword>
<comment type="caution">
    <text evidence="3">The sequence shown here is derived from an EMBL/GenBank/DDBJ whole genome shotgun (WGS) entry which is preliminary data.</text>
</comment>
<accession>A0A9N8EXG4</accession>
<dbReference type="OrthoDB" id="203237at2759"/>
<dbReference type="PANTHER" id="PTHR43619:SF2">
    <property type="entry name" value="S-ADENOSYL-L-METHIONINE-DEPENDENT METHYLTRANSFERASES SUPERFAMILY PROTEIN"/>
    <property type="match status" value="1"/>
</dbReference>
<gene>
    <name evidence="3" type="ORF">SEMRO_2061_G312950.1</name>
</gene>
<evidence type="ECO:0008006" key="5">
    <source>
        <dbReference type="Google" id="ProtNLM"/>
    </source>
</evidence>
<evidence type="ECO:0000313" key="4">
    <source>
        <dbReference type="Proteomes" id="UP001153069"/>
    </source>
</evidence>
<dbReference type="Gene3D" id="3.40.50.150">
    <property type="entry name" value="Vaccinia Virus protein VP39"/>
    <property type="match status" value="1"/>
</dbReference>
<evidence type="ECO:0000256" key="2">
    <source>
        <dbReference type="ARBA" id="ARBA00022679"/>
    </source>
</evidence>
<dbReference type="AlphaFoldDB" id="A0A9N8EXG4"/>
<dbReference type="Pfam" id="PF04072">
    <property type="entry name" value="LCM"/>
    <property type="match status" value="1"/>
</dbReference>